<evidence type="ECO:0000259" key="6">
    <source>
        <dbReference type="Pfam" id="PF01212"/>
    </source>
</evidence>
<dbReference type="Pfam" id="PF01212">
    <property type="entry name" value="Beta_elim_lyase"/>
    <property type="match status" value="1"/>
</dbReference>
<dbReference type="NCBIfam" id="NF041359">
    <property type="entry name" value="GntG_guanitoxin"/>
    <property type="match status" value="1"/>
</dbReference>
<reference evidence="7" key="1">
    <citation type="journal article" date="2023" name="PhytoFront">
        <title>Draft Genome Resources of Seven Strains of Tilletia horrida, Causal Agent of Kernel Smut of Rice.</title>
        <authorList>
            <person name="Khanal S."/>
            <person name="Antony Babu S."/>
            <person name="Zhou X.G."/>
        </authorList>
    </citation>
    <scope>NUCLEOTIDE SEQUENCE</scope>
    <source>
        <strain evidence="7">TX6</strain>
    </source>
</reference>
<feature type="domain" description="Aromatic amino acid beta-eliminating lyase/threonine aldolase" evidence="6">
    <location>
        <begin position="48"/>
        <end position="331"/>
    </location>
</feature>
<evidence type="ECO:0000313" key="7">
    <source>
        <dbReference type="EMBL" id="KAK0554409.1"/>
    </source>
</evidence>
<comment type="cofactor">
    <cofactor evidence="1">
        <name>pyridoxal 5'-phosphate</name>
        <dbReference type="ChEBI" id="CHEBI:597326"/>
    </cofactor>
</comment>
<feature type="modified residue" description="N6-(pyridoxal phosphate)lysine" evidence="5">
    <location>
        <position position="248"/>
    </location>
</feature>
<dbReference type="GO" id="GO:0008732">
    <property type="term" value="F:L-allo-threonine aldolase activity"/>
    <property type="evidence" value="ECO:0007669"/>
    <property type="project" value="TreeGrafter"/>
</dbReference>
<dbReference type="InterPro" id="IPR001597">
    <property type="entry name" value="ArAA_b-elim_lyase/Thr_aldolase"/>
</dbReference>
<protein>
    <recommendedName>
        <fullName evidence="6">Aromatic amino acid beta-eliminating lyase/threonine aldolase domain-containing protein</fullName>
    </recommendedName>
</protein>
<evidence type="ECO:0000256" key="5">
    <source>
        <dbReference type="PIRSR" id="PIRSR017617-1"/>
    </source>
</evidence>
<dbReference type="PANTHER" id="PTHR48097">
    <property type="entry name" value="L-THREONINE ALDOLASE-RELATED"/>
    <property type="match status" value="1"/>
</dbReference>
<proteinExistence type="inferred from homology"/>
<gene>
    <name evidence="7" type="ORF">OC846_002141</name>
</gene>
<keyword evidence="8" id="KW-1185">Reference proteome</keyword>
<dbReference type="AlphaFoldDB" id="A0AAN6JVA0"/>
<dbReference type="PIRSF" id="PIRSF017617">
    <property type="entry name" value="Thr_aldolase"/>
    <property type="match status" value="1"/>
</dbReference>
<dbReference type="GO" id="GO:0005829">
    <property type="term" value="C:cytosol"/>
    <property type="evidence" value="ECO:0007669"/>
    <property type="project" value="TreeGrafter"/>
</dbReference>
<dbReference type="Proteomes" id="UP001176517">
    <property type="component" value="Unassembled WGS sequence"/>
</dbReference>
<dbReference type="FunFam" id="3.40.640.10:FF:000030">
    <property type="entry name" value="Low-specificity L-threonine aldolase"/>
    <property type="match status" value="1"/>
</dbReference>
<sequence length="412" mass="44317">MPSATANATALPPAPSSISERFQLPKGPKWYDAADAKNADKLVAVSRDFLSDTLTIPTDAMFDAMKQASRGDDVFVEDETTNAFEESIALLVQKEAAIFLSSGTLSNQLAIRAHLGGPPHSILIDARSHINRYEAGAAATLSGVSATTLHPTNGRHLTWKDDVEPNLLVSDDVHLAPTKLVCLENTTGGVIFPQEEVIRITEGVREAGSGEVKLHLDGARLWNVSAETGLSMAELAAPFDSVSLCLSKGLGAPMGTVLVGPKAFIKKVRHLRKMYGGGLRQIGPMVAAARTAIEHNFPKLKATHALRHWLSDRLAEEGIRIISSDTNMIFFDPTPIGVSPKEVALACTMAEYLPEGAKPLRVAGDRLVIHHQTDPQAVCDLVEVVRRVKKDRAPLEKHFSAAQPGVVAPYSK</sequence>
<name>A0AAN6JVA0_9BASI</name>
<comment type="similarity">
    <text evidence="2">Belongs to the threonine aldolase family.</text>
</comment>
<organism evidence="7 8">
    <name type="scientific">Tilletia horrida</name>
    <dbReference type="NCBI Taxonomy" id="155126"/>
    <lineage>
        <taxon>Eukaryota</taxon>
        <taxon>Fungi</taxon>
        <taxon>Dikarya</taxon>
        <taxon>Basidiomycota</taxon>
        <taxon>Ustilaginomycotina</taxon>
        <taxon>Exobasidiomycetes</taxon>
        <taxon>Tilletiales</taxon>
        <taxon>Tilletiaceae</taxon>
        <taxon>Tilletia</taxon>
    </lineage>
</organism>
<keyword evidence="4" id="KW-0456">Lyase</keyword>
<dbReference type="GO" id="GO:0006567">
    <property type="term" value="P:L-threonine catabolic process"/>
    <property type="evidence" value="ECO:0007669"/>
    <property type="project" value="TreeGrafter"/>
</dbReference>
<evidence type="ECO:0000256" key="1">
    <source>
        <dbReference type="ARBA" id="ARBA00001933"/>
    </source>
</evidence>
<dbReference type="PANTHER" id="PTHR48097:SF9">
    <property type="entry name" value="L-THREONINE ALDOLASE"/>
    <property type="match status" value="1"/>
</dbReference>
<dbReference type="EMBL" id="JAPDMZ010000038">
    <property type="protein sequence ID" value="KAK0554409.1"/>
    <property type="molecule type" value="Genomic_DNA"/>
</dbReference>
<dbReference type="InterPro" id="IPR023603">
    <property type="entry name" value="Low_specificity_L-TA-like"/>
</dbReference>
<keyword evidence="3" id="KW-0663">Pyridoxal phosphate</keyword>
<evidence type="ECO:0000313" key="8">
    <source>
        <dbReference type="Proteomes" id="UP001176517"/>
    </source>
</evidence>
<dbReference type="Gene3D" id="3.40.640.10">
    <property type="entry name" value="Type I PLP-dependent aspartate aminotransferase-like (Major domain)"/>
    <property type="match status" value="1"/>
</dbReference>
<comment type="caution">
    <text evidence="7">The sequence shown here is derived from an EMBL/GenBank/DDBJ whole genome shotgun (WGS) entry which is preliminary data.</text>
</comment>
<accession>A0AAN6JVA0</accession>
<dbReference type="InterPro" id="IPR015421">
    <property type="entry name" value="PyrdxlP-dep_Trfase_major"/>
</dbReference>
<dbReference type="InterPro" id="IPR015424">
    <property type="entry name" value="PyrdxlP-dep_Trfase"/>
</dbReference>
<dbReference type="GO" id="GO:0006545">
    <property type="term" value="P:glycine biosynthetic process"/>
    <property type="evidence" value="ECO:0007669"/>
    <property type="project" value="TreeGrafter"/>
</dbReference>
<dbReference type="SUPFAM" id="SSF53383">
    <property type="entry name" value="PLP-dependent transferases"/>
    <property type="match status" value="1"/>
</dbReference>
<evidence type="ECO:0000256" key="2">
    <source>
        <dbReference type="ARBA" id="ARBA00006966"/>
    </source>
</evidence>
<evidence type="ECO:0000256" key="4">
    <source>
        <dbReference type="ARBA" id="ARBA00023239"/>
    </source>
</evidence>
<evidence type="ECO:0000256" key="3">
    <source>
        <dbReference type="ARBA" id="ARBA00022898"/>
    </source>
</evidence>